<evidence type="ECO:0000256" key="7">
    <source>
        <dbReference type="ARBA" id="ARBA00023136"/>
    </source>
</evidence>
<evidence type="ECO:0000256" key="11">
    <source>
        <dbReference type="ARBA" id="ARBA00040722"/>
    </source>
</evidence>
<dbReference type="InterPro" id="IPR029033">
    <property type="entry name" value="His_PPase_superfam"/>
</dbReference>
<protein>
    <recommendedName>
        <fullName evidence="10">Serine/threonine-protein phosphatase PGAM5, mitochondrial</fullName>
        <ecNumber evidence="3">3.1.3.16</ecNumber>
    </recommendedName>
    <alternativeName>
        <fullName evidence="12">Phosphoglycerate mutase family member 5 homolog</fullName>
    </alternativeName>
    <alternativeName>
        <fullName evidence="11">Serine/threonine-protein phosphatase Pgam5, mitochondrial</fullName>
    </alternativeName>
</protein>
<dbReference type="SUPFAM" id="SSF53254">
    <property type="entry name" value="Phosphoglycerate mutase-like"/>
    <property type="match status" value="1"/>
</dbReference>
<dbReference type="PANTHER" id="PTHR20935:SF0">
    <property type="entry name" value="SERINE_THREONINE-PROTEIN PHOSPHATASE PGAM5, MITOCHONDRIAL"/>
    <property type="match status" value="1"/>
</dbReference>
<dbReference type="Pfam" id="PF00300">
    <property type="entry name" value="His_Phos_1"/>
    <property type="match status" value="2"/>
</dbReference>
<comment type="catalytic activity">
    <reaction evidence="13">
        <text>O-phospho-L-seryl-[protein] + H2O = L-seryl-[protein] + phosphate</text>
        <dbReference type="Rhea" id="RHEA:20629"/>
        <dbReference type="Rhea" id="RHEA-COMP:9863"/>
        <dbReference type="Rhea" id="RHEA-COMP:11604"/>
        <dbReference type="ChEBI" id="CHEBI:15377"/>
        <dbReference type="ChEBI" id="CHEBI:29999"/>
        <dbReference type="ChEBI" id="CHEBI:43474"/>
        <dbReference type="ChEBI" id="CHEBI:83421"/>
        <dbReference type="EC" id="3.1.3.16"/>
    </reaction>
</comment>
<evidence type="ECO:0000256" key="4">
    <source>
        <dbReference type="ARBA" id="ARBA00022787"/>
    </source>
</evidence>
<dbReference type="Gene3D" id="3.40.50.1240">
    <property type="entry name" value="Phosphoglycerate mutase-like"/>
    <property type="match status" value="1"/>
</dbReference>
<evidence type="ECO:0000256" key="3">
    <source>
        <dbReference type="ARBA" id="ARBA00013081"/>
    </source>
</evidence>
<evidence type="ECO:0000256" key="1">
    <source>
        <dbReference type="ARBA" id="ARBA00004294"/>
    </source>
</evidence>
<comment type="similarity">
    <text evidence="2">Belongs to the phosphoglycerate mutase family. BPG-dependent PGAM subfamily.</text>
</comment>
<name>A0A2R5LIP8_9ACAR</name>
<dbReference type="CDD" id="cd07067">
    <property type="entry name" value="HP_PGM_like"/>
    <property type="match status" value="1"/>
</dbReference>
<evidence type="ECO:0000256" key="14">
    <source>
        <dbReference type="ARBA" id="ARBA00048336"/>
    </source>
</evidence>
<evidence type="ECO:0000256" key="2">
    <source>
        <dbReference type="ARBA" id="ARBA00006717"/>
    </source>
</evidence>
<evidence type="ECO:0000256" key="5">
    <source>
        <dbReference type="ARBA" id="ARBA00022801"/>
    </source>
</evidence>
<dbReference type="GO" id="GO:0005741">
    <property type="term" value="C:mitochondrial outer membrane"/>
    <property type="evidence" value="ECO:0007669"/>
    <property type="project" value="UniProtKB-SubCell"/>
</dbReference>
<dbReference type="PANTHER" id="PTHR20935">
    <property type="entry name" value="PHOSPHOGLYCERATE MUTASE-RELATED"/>
    <property type="match status" value="1"/>
</dbReference>
<sequence>MFVARVIGGIVGGSLAAFVISSKDSRKEKVYASWTTNSSPSVRWDYNWDRRDPACCARPPKSDGPDEQNRYNEDLQKAKSKATRHIFLVRHSQYNQSGESDQYLTLTELGRKQADYTGQRLQHLGHPFSKIIHSTMTRAVETATIIHKHFESLPMEACELIREGAPVPPEPPIGYWKPESTFYTDGARIEAGFRKYFHRAPAEQTQDSYEIIVCHANVIRYWLCRVLQLPPEAWLRFSVANASITKVCLLPSGRVTVRSVGDTGHLPKELITRS</sequence>
<comment type="subcellular location">
    <subcellularLocation>
        <location evidence="1">Mitochondrion outer membrane</location>
    </subcellularLocation>
</comment>
<comment type="function">
    <text evidence="8">Displays phosphatase activity for serine/threonine residues, and dephosphorylates and activates Pk92B kinase. Has apparently no phosphoglycerate mutase activity.</text>
</comment>
<dbReference type="AlphaFoldDB" id="A0A2R5LIP8"/>
<accession>A0A2R5LIP8</accession>
<keyword evidence="5" id="KW-0378">Hydrolase</keyword>
<reference evidence="15" key="1">
    <citation type="submission" date="2018-03" db="EMBL/GenBank/DDBJ databases">
        <title>The relapsing fever spirochete Borrelia turicatae persists in the highly oxidative environment of its soft-bodied tick vector.</title>
        <authorList>
            <person name="Bourret T.J."/>
            <person name="Boyle W.K."/>
            <person name="Valenzuela J.G."/>
            <person name="Oliveira F."/>
            <person name="Lopez J.E."/>
        </authorList>
    </citation>
    <scope>NUCLEOTIDE SEQUENCE</scope>
    <source>
        <strain evidence="15">Kansas strain/isolate</strain>
        <tissue evidence="15">Salivary glands</tissue>
    </source>
</reference>
<dbReference type="EMBL" id="GGLE01005179">
    <property type="protein sequence ID" value="MBY09305.1"/>
    <property type="molecule type" value="Transcribed_RNA"/>
</dbReference>
<dbReference type="GO" id="GO:0090141">
    <property type="term" value="P:positive regulation of mitochondrial fission"/>
    <property type="evidence" value="ECO:0007669"/>
    <property type="project" value="TreeGrafter"/>
</dbReference>
<dbReference type="InterPro" id="IPR013078">
    <property type="entry name" value="His_Pase_superF_clade-1"/>
</dbReference>
<dbReference type="EC" id="3.1.3.16" evidence="3"/>
<comment type="catalytic activity">
    <reaction evidence="14">
        <text>O-phospho-L-threonyl-[protein] + H2O = L-threonyl-[protein] + phosphate</text>
        <dbReference type="Rhea" id="RHEA:47004"/>
        <dbReference type="Rhea" id="RHEA-COMP:11060"/>
        <dbReference type="Rhea" id="RHEA-COMP:11605"/>
        <dbReference type="ChEBI" id="CHEBI:15377"/>
        <dbReference type="ChEBI" id="CHEBI:30013"/>
        <dbReference type="ChEBI" id="CHEBI:43474"/>
        <dbReference type="ChEBI" id="CHEBI:61977"/>
        <dbReference type="EC" id="3.1.3.16"/>
    </reaction>
</comment>
<evidence type="ECO:0000256" key="8">
    <source>
        <dbReference type="ARBA" id="ARBA00037234"/>
    </source>
</evidence>
<organism evidence="15">
    <name type="scientific">Ornithodoros turicata</name>
    <dbReference type="NCBI Taxonomy" id="34597"/>
    <lineage>
        <taxon>Eukaryota</taxon>
        <taxon>Metazoa</taxon>
        <taxon>Ecdysozoa</taxon>
        <taxon>Arthropoda</taxon>
        <taxon>Chelicerata</taxon>
        <taxon>Arachnida</taxon>
        <taxon>Acari</taxon>
        <taxon>Parasitiformes</taxon>
        <taxon>Ixodida</taxon>
        <taxon>Ixodoidea</taxon>
        <taxon>Argasidae</taxon>
        <taxon>Ornithodorinae</taxon>
        <taxon>Ornithodoros</taxon>
    </lineage>
</organism>
<dbReference type="InterPro" id="IPR051021">
    <property type="entry name" value="Mito_Ser/Thr_phosphatase"/>
</dbReference>
<dbReference type="GO" id="GO:0004722">
    <property type="term" value="F:protein serine/threonine phosphatase activity"/>
    <property type="evidence" value="ECO:0007669"/>
    <property type="project" value="UniProtKB-EC"/>
</dbReference>
<evidence type="ECO:0000256" key="12">
    <source>
        <dbReference type="ARBA" id="ARBA00042520"/>
    </source>
</evidence>
<evidence type="ECO:0000256" key="10">
    <source>
        <dbReference type="ARBA" id="ARBA00039765"/>
    </source>
</evidence>
<evidence type="ECO:0000256" key="6">
    <source>
        <dbReference type="ARBA" id="ARBA00023128"/>
    </source>
</evidence>
<dbReference type="SMART" id="SM00855">
    <property type="entry name" value="PGAM"/>
    <property type="match status" value="1"/>
</dbReference>
<dbReference type="FunFam" id="3.40.50.1240:FF:000009">
    <property type="entry name" value="serine/threonine-protein phosphatase PGAM5, mitochondrial isoform X1"/>
    <property type="match status" value="1"/>
</dbReference>
<keyword evidence="6" id="KW-0496">Mitochondrion</keyword>
<keyword evidence="4" id="KW-1000">Mitochondrion outer membrane</keyword>
<proteinExistence type="inferred from homology"/>
<evidence type="ECO:0000256" key="9">
    <source>
        <dbReference type="ARBA" id="ARBA00038605"/>
    </source>
</evidence>
<evidence type="ECO:0000256" key="13">
    <source>
        <dbReference type="ARBA" id="ARBA00047761"/>
    </source>
</evidence>
<comment type="subunit">
    <text evidence="9">Interacts with Pk92B/ASK1.</text>
</comment>
<evidence type="ECO:0000313" key="15">
    <source>
        <dbReference type="EMBL" id="MBY09305.1"/>
    </source>
</evidence>
<keyword evidence="7" id="KW-0472">Membrane</keyword>